<evidence type="ECO:0000256" key="10">
    <source>
        <dbReference type="RuleBase" id="RU003545"/>
    </source>
</evidence>
<name>A0A2W1K527_ACIFR</name>
<gene>
    <name evidence="8 12" type="primary">acpP</name>
    <name evidence="12" type="ORF">DN052_01660</name>
</gene>
<dbReference type="SUPFAM" id="SSF47336">
    <property type="entry name" value="ACP-like"/>
    <property type="match status" value="1"/>
</dbReference>
<feature type="domain" description="Carrier" evidence="11">
    <location>
        <begin position="5"/>
        <end position="80"/>
    </location>
</feature>
<evidence type="ECO:0000256" key="6">
    <source>
        <dbReference type="ARBA" id="ARBA00023160"/>
    </source>
</evidence>
<evidence type="ECO:0000256" key="4">
    <source>
        <dbReference type="ARBA" id="ARBA00022832"/>
    </source>
</evidence>
<dbReference type="GO" id="GO:0000036">
    <property type="term" value="F:acyl carrier activity"/>
    <property type="evidence" value="ECO:0007669"/>
    <property type="project" value="UniProtKB-UniRule"/>
</dbReference>
<keyword evidence="6 8" id="KW-0275">Fatty acid biosynthesis</keyword>
<evidence type="ECO:0000256" key="8">
    <source>
        <dbReference type="HAMAP-Rule" id="MF_01217"/>
    </source>
</evidence>
<keyword evidence="8" id="KW-0963">Cytoplasm</keyword>
<dbReference type="InterPro" id="IPR006162">
    <property type="entry name" value="Ppantetheine_attach_site"/>
</dbReference>
<comment type="function">
    <text evidence="8 10">Carrier of the growing fatty acid chain in fatty acid biosynthesis.</text>
</comment>
<dbReference type="PANTHER" id="PTHR20863:SF69">
    <property type="entry name" value="ACYL CARRIER PROTEIN"/>
    <property type="match status" value="1"/>
</dbReference>
<keyword evidence="2 8" id="KW-0444">Lipid biosynthesis</keyword>
<dbReference type="GO" id="GO:0005829">
    <property type="term" value="C:cytosol"/>
    <property type="evidence" value="ECO:0007669"/>
    <property type="project" value="TreeGrafter"/>
</dbReference>
<dbReference type="GO" id="GO:0036104">
    <property type="term" value="P:Kdo2-lipid A biosynthetic process"/>
    <property type="evidence" value="ECO:0007669"/>
    <property type="project" value="UniProtKB-UniPathway"/>
</dbReference>
<evidence type="ECO:0000256" key="2">
    <source>
        <dbReference type="ARBA" id="ARBA00022516"/>
    </source>
</evidence>
<dbReference type="RefSeq" id="WP_070807679.1">
    <property type="nucleotide sequence ID" value="NZ_CP040511.1"/>
</dbReference>
<dbReference type="InterPro" id="IPR003231">
    <property type="entry name" value="ACP"/>
</dbReference>
<dbReference type="PROSITE" id="PS50075">
    <property type="entry name" value="CARRIER"/>
    <property type="match status" value="1"/>
</dbReference>
<evidence type="ECO:0000313" key="12">
    <source>
        <dbReference type="EMBL" id="PZD81809.1"/>
    </source>
</evidence>
<dbReference type="HAMAP" id="MF_01217">
    <property type="entry name" value="Acyl_carrier"/>
    <property type="match status" value="1"/>
</dbReference>
<dbReference type="Proteomes" id="UP000248886">
    <property type="component" value="Unassembled WGS sequence"/>
</dbReference>
<comment type="subcellular location">
    <subcellularLocation>
        <location evidence="8">Cytoplasm</location>
    </subcellularLocation>
</comment>
<dbReference type="Pfam" id="PF00550">
    <property type="entry name" value="PP-binding"/>
    <property type="match status" value="1"/>
</dbReference>
<dbReference type="GO" id="GO:0000035">
    <property type="term" value="F:acyl binding"/>
    <property type="evidence" value="ECO:0007669"/>
    <property type="project" value="TreeGrafter"/>
</dbReference>
<dbReference type="GO" id="GO:0016020">
    <property type="term" value="C:membrane"/>
    <property type="evidence" value="ECO:0007669"/>
    <property type="project" value="GOC"/>
</dbReference>
<dbReference type="UniPathway" id="UPA00360"/>
<evidence type="ECO:0000256" key="9">
    <source>
        <dbReference type="NCBIfam" id="TIGR00517"/>
    </source>
</evidence>
<accession>A0A2W1K527</accession>
<dbReference type="PROSITE" id="PS00012">
    <property type="entry name" value="PHOSPHOPANTETHEINE"/>
    <property type="match status" value="1"/>
</dbReference>
<organism evidence="12 13">
    <name type="scientific">Acidithiobacillus ferrooxidans</name>
    <name type="common">Thiobacillus ferrooxidans</name>
    <dbReference type="NCBI Taxonomy" id="920"/>
    <lineage>
        <taxon>Bacteria</taxon>
        <taxon>Pseudomonadati</taxon>
        <taxon>Pseudomonadota</taxon>
        <taxon>Acidithiobacillia</taxon>
        <taxon>Acidithiobacillales</taxon>
        <taxon>Acidithiobacillaceae</taxon>
        <taxon>Acidithiobacillus</taxon>
    </lineage>
</organism>
<comment type="caution">
    <text evidence="12">The sequence shown here is derived from an EMBL/GenBank/DDBJ whole genome shotgun (WGS) entry which is preliminary data.</text>
</comment>
<evidence type="ECO:0000256" key="7">
    <source>
        <dbReference type="ARBA" id="ARBA00024328"/>
    </source>
</evidence>
<comment type="pathway">
    <text evidence="7">Glycolipid biosynthesis; KDO(2)-lipid A biosynthesis.</text>
</comment>
<evidence type="ECO:0000256" key="5">
    <source>
        <dbReference type="ARBA" id="ARBA00023098"/>
    </source>
</evidence>
<evidence type="ECO:0000259" key="11">
    <source>
        <dbReference type="PROSITE" id="PS50075"/>
    </source>
</evidence>
<dbReference type="EMBL" id="QKQP01000001">
    <property type="protein sequence ID" value="PZD81809.1"/>
    <property type="molecule type" value="Genomic_DNA"/>
</dbReference>
<feature type="modified residue" description="O-(pantetheine 4'-phosphoryl)serine" evidence="8">
    <location>
        <position position="40"/>
    </location>
</feature>
<dbReference type="AlphaFoldDB" id="A0A2W1K527"/>
<comment type="PTM">
    <text evidence="10">4'-phosphopantetheine is transferred from CoA to a specific serine of apo-ACP by acpS.</text>
</comment>
<dbReference type="PANTHER" id="PTHR20863">
    <property type="entry name" value="ACYL CARRIER PROTEIN"/>
    <property type="match status" value="1"/>
</dbReference>
<dbReference type="NCBIfam" id="NF002148">
    <property type="entry name" value="PRK00982.1-2"/>
    <property type="match status" value="1"/>
</dbReference>
<dbReference type="InterPro" id="IPR036736">
    <property type="entry name" value="ACP-like_sf"/>
</dbReference>
<evidence type="ECO:0000313" key="13">
    <source>
        <dbReference type="Proteomes" id="UP000248886"/>
    </source>
</evidence>
<keyword evidence="5 8" id="KW-0443">Lipid metabolism</keyword>
<sequence length="87" mass="9583">MPQNDEIMNRVKDLIARQFAINRDLVVESARLFEDLGLDSMDSVELVMALEVEFGGEVPDVDITLIKTVGDVIQAVNTYFAPPDSAA</sequence>
<proteinExistence type="inferred from homology"/>
<reference evidence="12 13" key="1">
    <citation type="submission" date="2018-06" db="EMBL/GenBank/DDBJ databases">
        <title>Draft sequence of Acidithiobacillus ferrooxidans CCM 4253.</title>
        <authorList>
            <person name="Moya-Beltran A."/>
            <person name="Castro M."/>
            <person name="Covarrubias P.C."/>
            <person name="Issotta F."/>
            <person name="Janiczek O."/>
            <person name="Mandl M."/>
            <person name="Kucera J."/>
            <person name="Quatrini R."/>
        </authorList>
    </citation>
    <scope>NUCLEOTIDE SEQUENCE [LARGE SCALE GENOMIC DNA]</scope>
    <source>
        <strain evidence="12 13">CCM 4253</strain>
    </source>
</reference>
<keyword evidence="4 8" id="KW-0276">Fatty acid metabolism</keyword>
<evidence type="ECO:0000256" key="3">
    <source>
        <dbReference type="ARBA" id="ARBA00022553"/>
    </source>
</evidence>
<comment type="PTM">
    <text evidence="8">4'-phosphopantetheine is transferred from CoA to a specific serine of apo-ACP by AcpS. This modification is essential for activity because fatty acids are bound in thioester linkage to the sulfhydryl of the prosthetic group.</text>
</comment>
<evidence type="ECO:0000256" key="1">
    <source>
        <dbReference type="ARBA" id="ARBA00022450"/>
    </source>
</evidence>
<keyword evidence="1 8" id="KW-0596">Phosphopantetheine</keyword>
<dbReference type="NCBIfam" id="TIGR00517">
    <property type="entry name" value="acyl_carrier"/>
    <property type="match status" value="1"/>
</dbReference>
<dbReference type="Gene3D" id="1.10.1200.10">
    <property type="entry name" value="ACP-like"/>
    <property type="match status" value="1"/>
</dbReference>
<keyword evidence="3 8" id="KW-0597">Phosphoprotein</keyword>
<dbReference type="OrthoDB" id="9804551at2"/>
<protein>
    <recommendedName>
        <fullName evidence="8 9">Acyl carrier protein</fullName>
        <shortName evidence="8">ACP</shortName>
    </recommendedName>
</protein>
<dbReference type="InterPro" id="IPR009081">
    <property type="entry name" value="PP-bd_ACP"/>
</dbReference>
<comment type="pathway">
    <text evidence="8 10">Lipid metabolism; fatty acid biosynthesis.</text>
</comment>
<dbReference type="GO" id="GO:0009245">
    <property type="term" value="P:lipid A biosynthetic process"/>
    <property type="evidence" value="ECO:0007669"/>
    <property type="project" value="TreeGrafter"/>
</dbReference>
<comment type="similarity">
    <text evidence="8">Belongs to the acyl carrier protein (ACP) family.</text>
</comment>
<dbReference type="UniPathway" id="UPA00094"/>